<gene>
    <name evidence="1" type="ORF">DY000_02005080</name>
</gene>
<comment type="caution">
    <text evidence="1">The sequence shown here is derived from an EMBL/GenBank/DDBJ whole genome shotgun (WGS) entry which is preliminary data.</text>
</comment>
<name>A0ABQ7C7Z5_BRACR</name>
<proteinExistence type="predicted"/>
<dbReference type="EMBL" id="QGKV02000832">
    <property type="protein sequence ID" value="KAF3547845.1"/>
    <property type="molecule type" value="Genomic_DNA"/>
</dbReference>
<evidence type="ECO:0000313" key="2">
    <source>
        <dbReference type="Proteomes" id="UP000266723"/>
    </source>
</evidence>
<sequence length="212" mass="23713">MVEETPEKTPAKRAKYHAWRRGKHMTLIVYMMSSTSMLPTSPFHFLVDRGLDPKPDFCDPNPFSTFSSRPTSRLVLNWSPLELISLHLNRTFSRKQQPIRNKPCGTPCVASHGSGRMRGDTSCSTWLAACLSFMQDNTTPYTCLDAWPGSMQGDTTSSTCLASWPGHMHRYTSCLADPPRASMCHSACCDHFYCNTSCFSCHIPCQEVATTS</sequence>
<evidence type="ECO:0000313" key="1">
    <source>
        <dbReference type="EMBL" id="KAF3547845.1"/>
    </source>
</evidence>
<protein>
    <submittedName>
        <fullName evidence="1">Uncharacterized protein</fullName>
    </submittedName>
</protein>
<accession>A0ABQ7C7Z5</accession>
<reference evidence="1 2" key="1">
    <citation type="journal article" date="2020" name="BMC Genomics">
        <title>Intraspecific diversification of the crop wild relative Brassica cretica Lam. using demographic model selection.</title>
        <authorList>
            <person name="Kioukis A."/>
            <person name="Michalopoulou V.A."/>
            <person name="Briers L."/>
            <person name="Pirintsos S."/>
            <person name="Studholme D.J."/>
            <person name="Pavlidis P."/>
            <person name="Sarris P.F."/>
        </authorList>
    </citation>
    <scope>NUCLEOTIDE SEQUENCE [LARGE SCALE GENOMIC DNA]</scope>
    <source>
        <strain evidence="2">cv. PFS-1207/04</strain>
    </source>
</reference>
<organism evidence="1 2">
    <name type="scientific">Brassica cretica</name>
    <name type="common">Mustard</name>
    <dbReference type="NCBI Taxonomy" id="69181"/>
    <lineage>
        <taxon>Eukaryota</taxon>
        <taxon>Viridiplantae</taxon>
        <taxon>Streptophyta</taxon>
        <taxon>Embryophyta</taxon>
        <taxon>Tracheophyta</taxon>
        <taxon>Spermatophyta</taxon>
        <taxon>Magnoliopsida</taxon>
        <taxon>eudicotyledons</taxon>
        <taxon>Gunneridae</taxon>
        <taxon>Pentapetalae</taxon>
        <taxon>rosids</taxon>
        <taxon>malvids</taxon>
        <taxon>Brassicales</taxon>
        <taxon>Brassicaceae</taxon>
        <taxon>Brassiceae</taxon>
        <taxon>Brassica</taxon>
    </lineage>
</organism>
<keyword evidence="2" id="KW-1185">Reference proteome</keyword>
<dbReference type="Proteomes" id="UP000266723">
    <property type="component" value="Unassembled WGS sequence"/>
</dbReference>